<name>A0AA35K0F4_9SAUR</name>
<dbReference type="InterPro" id="IPR013320">
    <property type="entry name" value="ConA-like_dom_sf"/>
</dbReference>
<dbReference type="GO" id="GO:0008270">
    <property type="term" value="F:zinc ion binding"/>
    <property type="evidence" value="ECO:0007669"/>
    <property type="project" value="UniProtKB-KW"/>
</dbReference>
<evidence type="ECO:0000256" key="7">
    <source>
        <dbReference type="PROSITE-ProRule" id="PRU00175"/>
    </source>
</evidence>
<keyword evidence="4 7" id="KW-0863">Zinc-finger</keyword>
<dbReference type="SMART" id="SM00589">
    <property type="entry name" value="PRY"/>
    <property type="match status" value="1"/>
</dbReference>
<evidence type="ECO:0000256" key="8">
    <source>
        <dbReference type="SAM" id="Coils"/>
    </source>
</evidence>
<dbReference type="SMART" id="SM00184">
    <property type="entry name" value="RING"/>
    <property type="match status" value="2"/>
</dbReference>
<dbReference type="Proteomes" id="UP001178461">
    <property type="component" value="Chromosome 2"/>
</dbReference>
<comment type="function">
    <text evidence="6">Neurotoxin that produces dose-dependent hypolocomotion and hyperalgesia in mice. May directly act on the central nervous system, as it is 6500-fold more potent when administered intracerebroventricularly than intraperitoneal.</text>
</comment>
<evidence type="ECO:0000256" key="5">
    <source>
        <dbReference type="ARBA" id="ARBA00022833"/>
    </source>
</evidence>
<dbReference type="Gene3D" id="3.30.40.10">
    <property type="entry name" value="Zinc/RING finger domain, C3HC4 (zinc finger)"/>
    <property type="match status" value="2"/>
</dbReference>
<dbReference type="Pfam" id="PF13445">
    <property type="entry name" value="zf-RING_UBOX"/>
    <property type="match status" value="1"/>
</dbReference>
<dbReference type="InterPro" id="IPR001870">
    <property type="entry name" value="B30.2/SPRY"/>
</dbReference>
<dbReference type="Pfam" id="PF15227">
    <property type="entry name" value="zf-C3HC4_4"/>
    <property type="match status" value="1"/>
</dbReference>
<keyword evidence="2" id="KW-0528">Neurotoxin</keyword>
<comment type="similarity">
    <text evidence="1">Belongs to the ohanin/vespryn family.</text>
</comment>
<feature type="coiled-coil region" evidence="8">
    <location>
        <begin position="244"/>
        <end position="314"/>
    </location>
</feature>
<dbReference type="InterPro" id="IPR001841">
    <property type="entry name" value="Znf_RING"/>
</dbReference>
<dbReference type="InterPro" id="IPR003877">
    <property type="entry name" value="SPRY_dom"/>
</dbReference>
<dbReference type="SUPFAM" id="SSF57850">
    <property type="entry name" value="RING/U-box"/>
    <property type="match status" value="2"/>
</dbReference>
<dbReference type="InterPro" id="IPR013083">
    <property type="entry name" value="Znf_RING/FYVE/PHD"/>
</dbReference>
<protein>
    <submittedName>
        <fullName evidence="11">Finger RFP-like</fullName>
    </submittedName>
</protein>
<dbReference type="SMART" id="SM00449">
    <property type="entry name" value="SPRY"/>
    <property type="match status" value="1"/>
</dbReference>
<gene>
    <name evidence="11" type="ORF">PODLI_1B036237</name>
</gene>
<dbReference type="PRINTS" id="PR01407">
    <property type="entry name" value="BUTYPHLNCDUF"/>
</dbReference>
<dbReference type="PROSITE" id="PS50188">
    <property type="entry name" value="B302_SPRY"/>
    <property type="match status" value="1"/>
</dbReference>
<keyword evidence="3" id="KW-0479">Metal-binding</keyword>
<evidence type="ECO:0000256" key="2">
    <source>
        <dbReference type="ARBA" id="ARBA00022699"/>
    </source>
</evidence>
<accession>A0AA35K0F4</accession>
<keyword evidence="2" id="KW-0800">Toxin</keyword>
<dbReference type="PROSITE" id="PS00518">
    <property type="entry name" value="ZF_RING_1"/>
    <property type="match status" value="2"/>
</dbReference>
<evidence type="ECO:0000259" key="10">
    <source>
        <dbReference type="PROSITE" id="PS50188"/>
    </source>
</evidence>
<evidence type="ECO:0000256" key="6">
    <source>
        <dbReference type="ARBA" id="ARBA00034460"/>
    </source>
</evidence>
<dbReference type="SUPFAM" id="SSF49899">
    <property type="entry name" value="Concanavalin A-like lectins/glucanases"/>
    <property type="match status" value="1"/>
</dbReference>
<dbReference type="InterPro" id="IPR043136">
    <property type="entry name" value="B30.2/SPRY_sf"/>
</dbReference>
<dbReference type="InterPro" id="IPR017907">
    <property type="entry name" value="Znf_RING_CS"/>
</dbReference>
<evidence type="ECO:0000313" key="11">
    <source>
        <dbReference type="EMBL" id="CAI5768048.1"/>
    </source>
</evidence>
<evidence type="ECO:0000256" key="3">
    <source>
        <dbReference type="ARBA" id="ARBA00022723"/>
    </source>
</evidence>
<dbReference type="InterPro" id="IPR050143">
    <property type="entry name" value="TRIM/RBCC"/>
</dbReference>
<dbReference type="Pfam" id="PF00622">
    <property type="entry name" value="SPRY"/>
    <property type="match status" value="1"/>
</dbReference>
<evidence type="ECO:0000256" key="4">
    <source>
        <dbReference type="ARBA" id="ARBA00022771"/>
    </source>
</evidence>
<feature type="domain" description="RING-type" evidence="9">
    <location>
        <begin position="14"/>
        <end position="56"/>
    </location>
</feature>
<keyword evidence="5" id="KW-0862">Zinc</keyword>
<evidence type="ECO:0000313" key="12">
    <source>
        <dbReference type="Proteomes" id="UP001178461"/>
    </source>
</evidence>
<dbReference type="EMBL" id="OX395127">
    <property type="protein sequence ID" value="CAI5768048.1"/>
    <property type="molecule type" value="Genomic_DNA"/>
</dbReference>
<dbReference type="InterPro" id="IPR006574">
    <property type="entry name" value="PRY"/>
</dbReference>
<evidence type="ECO:0000256" key="1">
    <source>
        <dbReference type="ARBA" id="ARBA00009651"/>
    </source>
</evidence>
<keyword evidence="12" id="KW-1185">Reference proteome</keyword>
<feature type="domain" description="B30.2/SPRY" evidence="10">
    <location>
        <begin position="409"/>
        <end position="611"/>
    </location>
</feature>
<dbReference type="PROSITE" id="PS50089">
    <property type="entry name" value="ZF_RING_2"/>
    <property type="match status" value="2"/>
</dbReference>
<proteinExistence type="inferred from homology"/>
<keyword evidence="8" id="KW-0175">Coiled coil</keyword>
<dbReference type="InterPro" id="IPR003879">
    <property type="entry name" value="Butyrophylin_SPRY"/>
</dbReference>
<dbReference type="PANTHER" id="PTHR24103">
    <property type="entry name" value="E3 UBIQUITIN-PROTEIN LIGASE TRIM"/>
    <property type="match status" value="1"/>
</dbReference>
<sequence length="611" mass="68931">MASGSLREFSDQICSICKQCFDDPVTIDCGHNFCQACLPSLPHWGEPNRDPSCLLCGETVHQRNFKPNQQLANLVQLVRKLQEGAKRDAERKEVSKSHQEPLMLSCKEDRAPICTMSKCNKEDKIQDVVPAEVAAQGSKVTQAAPPNINAMKTPVLGSPTTNEEQETTCSICREYHTDPVTLDCGHNFCRGCITCYCNIWENQDGGALKCPLCKSRIQKWNFQSNVQLAETVEGLKLLPLKLYKERTQSQLKSLEKEKQNLVNQKQSEEEEKEKCLKQLNKEKQKIKDAFEKMQNSLEEKESSSLARLRNLEKEIKKKVAENGNRLSEDISYLTKLIAELEEKCEQPPQLFLQDIESTLLREKRAEHSADLSTWLEERLKICCQKNSTLVNAMVKCADSLEEALKKEGLNKFLTHTTAPLEQKLEKVSVTLDPQTAHPLLALSADLKSVKVGEASDDQAEDTDELTCIPYVLGREKFTSGRHWWEAELDLNEEDKEYMDQECLWIVGAARESFQRNKGFNLSPKAGVWAVGVSPFSKKLTAFTSRKPSHSHLAHQVRNIRVSLDYKARQVEFFDADTDASIFTFSAASFAGEAIRPFFCLGGEGLELKCGN</sequence>
<organism evidence="11 12">
    <name type="scientific">Podarcis lilfordi</name>
    <name type="common">Lilford's wall lizard</name>
    <dbReference type="NCBI Taxonomy" id="74358"/>
    <lineage>
        <taxon>Eukaryota</taxon>
        <taxon>Metazoa</taxon>
        <taxon>Chordata</taxon>
        <taxon>Craniata</taxon>
        <taxon>Vertebrata</taxon>
        <taxon>Euteleostomi</taxon>
        <taxon>Lepidosauria</taxon>
        <taxon>Squamata</taxon>
        <taxon>Bifurcata</taxon>
        <taxon>Unidentata</taxon>
        <taxon>Episquamata</taxon>
        <taxon>Laterata</taxon>
        <taxon>Lacertibaenia</taxon>
        <taxon>Lacertidae</taxon>
        <taxon>Podarcis</taxon>
    </lineage>
</organism>
<dbReference type="Gene3D" id="2.60.120.920">
    <property type="match status" value="1"/>
</dbReference>
<dbReference type="AlphaFoldDB" id="A0AA35K0F4"/>
<dbReference type="InterPro" id="IPR027370">
    <property type="entry name" value="Znf-RING_euk"/>
</dbReference>
<evidence type="ECO:0000259" key="9">
    <source>
        <dbReference type="PROSITE" id="PS50089"/>
    </source>
</evidence>
<dbReference type="Pfam" id="PF13765">
    <property type="entry name" value="PRY"/>
    <property type="match status" value="1"/>
</dbReference>
<reference evidence="11" key="1">
    <citation type="submission" date="2022-12" db="EMBL/GenBank/DDBJ databases">
        <authorList>
            <person name="Alioto T."/>
            <person name="Alioto T."/>
            <person name="Gomez Garrido J."/>
        </authorList>
    </citation>
    <scope>NUCLEOTIDE SEQUENCE</scope>
</reference>
<feature type="domain" description="RING-type" evidence="9">
    <location>
        <begin position="169"/>
        <end position="214"/>
    </location>
</feature>